<dbReference type="InterPro" id="IPR019819">
    <property type="entry name" value="Carboxylesterase_B_CS"/>
</dbReference>
<keyword evidence="5" id="KW-0325">Glycoprotein</keyword>
<feature type="domain" description="Carboxylesterase type B" evidence="8">
    <location>
        <begin position="60"/>
        <end position="605"/>
    </location>
</feature>
<gene>
    <name evidence="9" type="ORF">MNOR_LOCUS11029</name>
</gene>
<evidence type="ECO:0000256" key="7">
    <source>
        <dbReference type="SAM" id="Phobius"/>
    </source>
</evidence>
<feature type="transmembrane region" description="Helical" evidence="7">
    <location>
        <begin position="711"/>
        <end position="735"/>
    </location>
</feature>
<name>A0AAV2QGI5_MEGNR</name>
<dbReference type="Pfam" id="PF00135">
    <property type="entry name" value="COesterase"/>
    <property type="match status" value="1"/>
</dbReference>
<dbReference type="GO" id="GO:0052689">
    <property type="term" value="F:carboxylic ester hydrolase activity"/>
    <property type="evidence" value="ECO:0007669"/>
    <property type="project" value="UniProtKB-KW"/>
</dbReference>
<keyword evidence="7" id="KW-0812">Transmembrane</keyword>
<dbReference type="Gene3D" id="3.40.50.1820">
    <property type="entry name" value="alpha/beta hydrolase"/>
    <property type="match status" value="1"/>
</dbReference>
<keyword evidence="2" id="KW-0719">Serine esterase</keyword>
<keyword evidence="4" id="KW-0378">Hydrolase</keyword>
<evidence type="ECO:0000259" key="8">
    <source>
        <dbReference type="Pfam" id="PF00135"/>
    </source>
</evidence>
<dbReference type="InterPro" id="IPR029058">
    <property type="entry name" value="AB_hydrolase_fold"/>
</dbReference>
<accession>A0AAV2QGI5</accession>
<evidence type="ECO:0000256" key="4">
    <source>
        <dbReference type="ARBA" id="ARBA00022801"/>
    </source>
</evidence>
<dbReference type="SUPFAM" id="SSF53474">
    <property type="entry name" value="alpha/beta-Hydrolases"/>
    <property type="match status" value="1"/>
</dbReference>
<keyword evidence="3" id="KW-0732">Signal</keyword>
<protein>
    <recommendedName>
        <fullName evidence="8">Carboxylesterase type B domain-containing protein</fullName>
    </recommendedName>
</protein>
<evidence type="ECO:0000256" key="5">
    <source>
        <dbReference type="ARBA" id="ARBA00023180"/>
    </source>
</evidence>
<dbReference type="AlphaFoldDB" id="A0AAV2QGI5"/>
<evidence type="ECO:0000313" key="10">
    <source>
        <dbReference type="Proteomes" id="UP001497623"/>
    </source>
</evidence>
<dbReference type="EMBL" id="CAXKWB010005708">
    <property type="protein sequence ID" value="CAL4079488.1"/>
    <property type="molecule type" value="Genomic_DNA"/>
</dbReference>
<dbReference type="InterPro" id="IPR002018">
    <property type="entry name" value="CarbesteraseB"/>
</dbReference>
<reference evidence="9 10" key="1">
    <citation type="submission" date="2024-05" db="EMBL/GenBank/DDBJ databases">
        <authorList>
            <person name="Wallberg A."/>
        </authorList>
    </citation>
    <scope>NUCLEOTIDE SEQUENCE [LARGE SCALE GENOMIC DNA]</scope>
</reference>
<proteinExistence type="inferred from homology"/>
<comment type="similarity">
    <text evidence="1">Belongs to the type-B carboxylesterase/lipase family.</text>
</comment>
<evidence type="ECO:0000313" key="9">
    <source>
        <dbReference type="EMBL" id="CAL4079488.1"/>
    </source>
</evidence>
<feature type="region of interest" description="Disordered" evidence="6">
    <location>
        <begin position="764"/>
        <end position="784"/>
    </location>
</feature>
<evidence type="ECO:0000256" key="2">
    <source>
        <dbReference type="ARBA" id="ARBA00022487"/>
    </source>
</evidence>
<sequence>MAVFNPFSPRFSCIIVPHGGRLGMFSPRPRDSSTLVMTWSCWSSVPCRSLATTTDKVLSRLVTTKYGQIQGFIQHHGDVTGLPPVEVFLGVPYAQPPLGHARFSPTMSPLPWEGVRKCVTTPLSCPQPLVGSPGAGEEPPPPERAKLLARLRPLLQRQSEDCLYLNIYAPHDGGGDRAVMVYIHGESFSWGSGSLYDGSVLSSYGQVVVVTINYRLGPLGFLNTSPGAAEGGMGVVGNQGLLDQLAALSWVNQNIRDFGGDPNRITLFGHSTGAACINYLLVSPVVVPGMFHRAILMSGSALSQWAEVRDALSVTARLAQRLNCSLPSDLTNRHPETMACLRNVSAQQLVNVGLPRYKFNAMFGPSVDGVVVPNDLKTRLTRVRDEQQISVLFGVTQSDGFIDLNNRQASTGIDASERKRMFKTFVRNNYQEHLQEIYLAISKEYTDWGNPSQDPMKIRDLTVEALSDGEFLSPLTKFGETFSGADSRAYMYIFSHQDTEREGVGSIFGSEVPLVFGSPFMSNPGPWQKNFTRADAMVSEALMTYWTNFAKTGDPNMPEEQRPRLSYKDRTQPKNNTWEPYDTRQEQYMEISYRSRGGSHYRPSRRALWNWLIPHLQGKSDPSQNTAHDQDAWYLSESDQHFIGPVRPIDPFRFLKPTRQPPSLRPDIPTPKNEYLAPNVSAAQGNINKPLEDSSDANTDVSGHLLDYTTALTLTVTIGLSLLVLNAILFAALLYRKDRPLNSGTKLKYDSVSAQPLCIVDSGMQPTTSSNEGLASPDKPQNSTNIDLQYTELRTYPSPPDIGDRPGATFHGSTSMHSILSQPISQFIPPPPLQAGVPSSSTVGTIHIEGGQQMTNTGGHPNLSLGQIVQDGTFHTLIQFKASIQHHHQIHAQYYPILELSTCRHLEDLYNIPIILPIAIQSNPSYLLNHRCF</sequence>
<evidence type="ECO:0000256" key="6">
    <source>
        <dbReference type="SAM" id="MobiDB-lite"/>
    </source>
</evidence>
<organism evidence="9 10">
    <name type="scientific">Meganyctiphanes norvegica</name>
    <name type="common">Northern krill</name>
    <name type="synonym">Thysanopoda norvegica</name>
    <dbReference type="NCBI Taxonomy" id="48144"/>
    <lineage>
        <taxon>Eukaryota</taxon>
        <taxon>Metazoa</taxon>
        <taxon>Ecdysozoa</taxon>
        <taxon>Arthropoda</taxon>
        <taxon>Crustacea</taxon>
        <taxon>Multicrustacea</taxon>
        <taxon>Malacostraca</taxon>
        <taxon>Eumalacostraca</taxon>
        <taxon>Eucarida</taxon>
        <taxon>Euphausiacea</taxon>
        <taxon>Euphausiidae</taxon>
        <taxon>Meganyctiphanes</taxon>
    </lineage>
</organism>
<keyword evidence="7" id="KW-1133">Transmembrane helix</keyword>
<dbReference type="PROSITE" id="PS00122">
    <property type="entry name" value="CARBOXYLESTERASE_B_1"/>
    <property type="match status" value="1"/>
</dbReference>
<keyword evidence="10" id="KW-1185">Reference proteome</keyword>
<dbReference type="PANTHER" id="PTHR43903">
    <property type="entry name" value="NEUROLIGIN"/>
    <property type="match status" value="1"/>
</dbReference>
<dbReference type="InterPro" id="IPR019826">
    <property type="entry name" value="Carboxylesterase_B_AS"/>
</dbReference>
<feature type="region of interest" description="Disordered" evidence="6">
    <location>
        <begin position="553"/>
        <end position="579"/>
    </location>
</feature>
<keyword evidence="7" id="KW-0472">Membrane</keyword>
<dbReference type="PROSITE" id="PS00941">
    <property type="entry name" value="CARBOXYLESTERASE_B_2"/>
    <property type="match status" value="1"/>
</dbReference>
<evidence type="ECO:0000256" key="3">
    <source>
        <dbReference type="ARBA" id="ARBA00022729"/>
    </source>
</evidence>
<feature type="compositionally biased region" description="Basic and acidic residues" evidence="6">
    <location>
        <begin position="559"/>
        <end position="572"/>
    </location>
</feature>
<feature type="non-terminal residue" evidence="9">
    <location>
        <position position="933"/>
    </location>
</feature>
<evidence type="ECO:0000256" key="1">
    <source>
        <dbReference type="ARBA" id="ARBA00005964"/>
    </source>
</evidence>
<dbReference type="Proteomes" id="UP001497623">
    <property type="component" value="Unassembled WGS sequence"/>
</dbReference>
<comment type="caution">
    <text evidence="9">The sequence shown here is derived from an EMBL/GenBank/DDBJ whole genome shotgun (WGS) entry which is preliminary data.</text>
</comment>
<dbReference type="InterPro" id="IPR051093">
    <property type="entry name" value="Neuroligin/BSAL"/>
</dbReference>